<dbReference type="PANTHER" id="PTHR43740">
    <property type="entry name" value="LEUCYL-TRNA SYNTHETASE"/>
    <property type="match status" value="1"/>
</dbReference>
<dbReference type="InterPro" id="IPR002302">
    <property type="entry name" value="Leu-tRNA-ligase"/>
</dbReference>
<dbReference type="EMBL" id="JBHUIY010000032">
    <property type="protein sequence ID" value="MFD2234959.1"/>
    <property type="molecule type" value="Genomic_DNA"/>
</dbReference>
<dbReference type="CDD" id="cd07958">
    <property type="entry name" value="Anticodon_Ia_Leu_BEm"/>
    <property type="match status" value="1"/>
</dbReference>
<dbReference type="Gene3D" id="3.40.50.620">
    <property type="entry name" value="HUPs"/>
    <property type="match status" value="2"/>
</dbReference>
<gene>
    <name evidence="9 16" type="primary">leuS</name>
    <name evidence="16" type="ORF">ACFSNB_14190</name>
</gene>
<feature type="domain" description="Leucyl-tRNA synthetase editing" evidence="15">
    <location>
        <begin position="228"/>
        <end position="414"/>
    </location>
</feature>
<keyword evidence="6 9" id="KW-0648">Protein biosynthesis</keyword>
<evidence type="ECO:0000256" key="10">
    <source>
        <dbReference type="RuleBase" id="RU363035"/>
    </source>
</evidence>
<comment type="similarity">
    <text evidence="1 9 10">Belongs to the class-I aminoacyl-tRNA synthetase family.</text>
</comment>
<dbReference type="NCBIfam" id="TIGR00396">
    <property type="entry name" value="leuS_bact"/>
    <property type="match status" value="1"/>
</dbReference>
<feature type="short sequence motif" description="'KMSKS' region" evidence="9">
    <location>
        <begin position="625"/>
        <end position="629"/>
    </location>
</feature>
<evidence type="ECO:0000256" key="9">
    <source>
        <dbReference type="HAMAP-Rule" id="MF_00049"/>
    </source>
</evidence>
<feature type="short sequence motif" description="'HIGH' region" evidence="9">
    <location>
        <begin position="49"/>
        <end position="59"/>
    </location>
</feature>
<evidence type="ECO:0000259" key="15">
    <source>
        <dbReference type="Pfam" id="PF13603"/>
    </source>
</evidence>
<keyword evidence="7 9" id="KW-0030">Aminoacyl-tRNA synthetase</keyword>
<dbReference type="Pfam" id="PF08264">
    <property type="entry name" value="Anticodon_1"/>
    <property type="match status" value="1"/>
</dbReference>
<dbReference type="CDD" id="cd00812">
    <property type="entry name" value="LeuRS_core"/>
    <property type="match status" value="1"/>
</dbReference>
<dbReference type="PRINTS" id="PR00985">
    <property type="entry name" value="TRNASYNTHLEU"/>
</dbReference>
<dbReference type="Gene3D" id="1.10.730.10">
    <property type="entry name" value="Isoleucyl-tRNA Synthetase, Domain 1"/>
    <property type="match status" value="2"/>
</dbReference>
<proteinExistence type="inferred from homology"/>
<dbReference type="InterPro" id="IPR001412">
    <property type="entry name" value="aa-tRNA-synth_I_CS"/>
</dbReference>
<dbReference type="SUPFAM" id="SSF50677">
    <property type="entry name" value="ValRS/IleRS/LeuRS editing domain"/>
    <property type="match status" value="1"/>
</dbReference>
<evidence type="ECO:0000313" key="16">
    <source>
        <dbReference type="EMBL" id="MFD2234959.1"/>
    </source>
</evidence>
<evidence type="ECO:0000256" key="6">
    <source>
        <dbReference type="ARBA" id="ARBA00022917"/>
    </source>
</evidence>
<comment type="subcellular location">
    <subcellularLocation>
        <location evidence="9">Cytoplasm</location>
    </subcellularLocation>
</comment>
<dbReference type="InterPro" id="IPR002300">
    <property type="entry name" value="aa-tRNA-synth_Ia"/>
</dbReference>
<feature type="domain" description="Methionyl/Leucyl tRNA synthetase" evidence="14">
    <location>
        <begin position="44"/>
        <end position="178"/>
    </location>
</feature>
<evidence type="ECO:0000256" key="5">
    <source>
        <dbReference type="ARBA" id="ARBA00022840"/>
    </source>
</evidence>
<keyword evidence="5 9" id="KW-0067">ATP-binding</keyword>
<evidence type="ECO:0000259" key="12">
    <source>
        <dbReference type="Pfam" id="PF00133"/>
    </source>
</evidence>
<dbReference type="Pfam" id="PF09334">
    <property type="entry name" value="tRNA-synt_1g"/>
    <property type="match status" value="1"/>
</dbReference>
<dbReference type="Pfam" id="PF00133">
    <property type="entry name" value="tRNA-synt_1"/>
    <property type="match status" value="2"/>
</dbReference>
<dbReference type="Proteomes" id="UP001597296">
    <property type="component" value="Unassembled WGS sequence"/>
</dbReference>
<dbReference type="Gene3D" id="2.20.28.290">
    <property type="match status" value="1"/>
</dbReference>
<evidence type="ECO:0000256" key="1">
    <source>
        <dbReference type="ARBA" id="ARBA00005594"/>
    </source>
</evidence>
<evidence type="ECO:0000256" key="3">
    <source>
        <dbReference type="ARBA" id="ARBA00022598"/>
    </source>
</evidence>
<comment type="caution">
    <text evidence="16">The sequence shown here is derived from an EMBL/GenBank/DDBJ whole genome shotgun (WGS) entry which is preliminary data.</text>
</comment>
<sequence>MSRPDRTSTDRYNVKETEAHWQKVWEERDCFAAPPPSDRPKYYVLEMFPYPSGRIHMGHVRNYTLGDVVARVKRARGYDVLHPMGWDAFGLPAENAAIQHGVHPAQWTRDNIAAMRTQLKSMGLSYDWTREVATCEPEYYRHEQKMFLDFLKAGLVYRKESWVNWDPVEHTVLANEQVIDGRGWRSGALVEKRLLSQWFLKITAFAQDLLDSLGTLERWPERVRLMQENWIGRSEGARLTFQVEGRTDGIEIFTTRPDTLFGARFVAIAANHPLAAELARDNPALAAFIAECNRMGTSEAAIETAEKKGFDTGLKARHPFEPGRTLPIHVANFVLMEYGTGAIFGCPAHDQRDLDFATKYGLGYAQVVEPATEREAAAAQIAAGTAFTGDGVLINSGFLDGLAVEEAKKAAIARIEQLGIGAGTVSYRLRDWGVSRQRYWGCPIPIVHCDTCGAVPVPEADLPVRLPEDVSFDNPGNPLAHHPTWKDVACPCCGRPARRETDTFDTFFESSWYFARYTSPDRADIAFDRAAAEHWLPVDQYIGGIEHAVLHLLYSRFFTRALRACGYLDIKEPFAGLLTQGMICHETYKAADGSWLFPSEVTSGADGQPVRVGSGEPVTVGRSEKMSKSKKNVVDPAGIIDNYGADTARLFMLSDSPPDRDLDWTEAGIDGAWRYVNRLWRLAATADLPAPGTPMPELGAAAAKLRRLVHKTIAQVGDDLDRFAFNKAVARVRELTNALGELGSPAPDSDSAWVLREGLEVTARLIGPMLPHLAEEMWSLLGHDSLIAETPWPEADPALLVEDSVTVAVQVNGKLRATITLPKNAEPALAERTALEQPGVVAALAGKPPRKVVVVPNRIVNVVA</sequence>
<dbReference type="GO" id="GO:0004823">
    <property type="term" value="F:leucine-tRNA ligase activity"/>
    <property type="evidence" value="ECO:0007669"/>
    <property type="project" value="UniProtKB-EC"/>
</dbReference>
<feature type="domain" description="Methionyl/Valyl/Leucyl/Isoleucyl-tRNA synthetase anticodon-binding" evidence="13">
    <location>
        <begin position="706"/>
        <end position="826"/>
    </location>
</feature>
<dbReference type="InterPro" id="IPR009008">
    <property type="entry name" value="Val/Leu/Ile-tRNA-synth_edit"/>
</dbReference>
<evidence type="ECO:0000259" key="14">
    <source>
        <dbReference type="Pfam" id="PF09334"/>
    </source>
</evidence>
<dbReference type="Gene3D" id="3.10.20.590">
    <property type="match status" value="1"/>
</dbReference>
<dbReference type="SUPFAM" id="SSF47323">
    <property type="entry name" value="Anticodon-binding domain of a subclass of class I aminoacyl-tRNA synthetases"/>
    <property type="match status" value="1"/>
</dbReference>
<evidence type="ECO:0000256" key="2">
    <source>
        <dbReference type="ARBA" id="ARBA00022490"/>
    </source>
</evidence>
<evidence type="ECO:0000313" key="17">
    <source>
        <dbReference type="Proteomes" id="UP001597296"/>
    </source>
</evidence>
<evidence type="ECO:0000256" key="11">
    <source>
        <dbReference type="SAM" id="MobiDB-lite"/>
    </source>
</evidence>
<dbReference type="InterPro" id="IPR025709">
    <property type="entry name" value="Leu_tRNA-synth_edit"/>
</dbReference>
<dbReference type="InterPro" id="IPR009080">
    <property type="entry name" value="tRNAsynth_Ia_anticodon-bd"/>
</dbReference>
<reference evidence="17" key="1">
    <citation type="journal article" date="2019" name="Int. J. Syst. Evol. Microbiol.">
        <title>The Global Catalogue of Microorganisms (GCM) 10K type strain sequencing project: providing services to taxonomists for standard genome sequencing and annotation.</title>
        <authorList>
            <consortium name="The Broad Institute Genomics Platform"/>
            <consortium name="The Broad Institute Genome Sequencing Center for Infectious Disease"/>
            <person name="Wu L."/>
            <person name="Ma J."/>
        </authorList>
    </citation>
    <scope>NUCLEOTIDE SEQUENCE [LARGE SCALE GENOMIC DNA]</scope>
    <source>
        <strain evidence="17">KCTC 15012</strain>
    </source>
</reference>
<keyword evidence="2 9" id="KW-0963">Cytoplasm</keyword>
<evidence type="ECO:0000256" key="7">
    <source>
        <dbReference type="ARBA" id="ARBA00023146"/>
    </source>
</evidence>
<evidence type="ECO:0000256" key="4">
    <source>
        <dbReference type="ARBA" id="ARBA00022741"/>
    </source>
</evidence>
<dbReference type="Pfam" id="PF13603">
    <property type="entry name" value="tRNA-synt_1_2"/>
    <property type="match status" value="1"/>
</dbReference>
<dbReference type="PANTHER" id="PTHR43740:SF2">
    <property type="entry name" value="LEUCINE--TRNA LIGASE, MITOCHONDRIAL"/>
    <property type="match status" value="1"/>
</dbReference>
<keyword evidence="3 9" id="KW-0436">Ligase</keyword>
<dbReference type="InterPro" id="IPR014729">
    <property type="entry name" value="Rossmann-like_a/b/a_fold"/>
</dbReference>
<organism evidence="16 17">
    <name type="scientific">Phaeospirillum tilakii</name>
    <dbReference type="NCBI Taxonomy" id="741673"/>
    <lineage>
        <taxon>Bacteria</taxon>
        <taxon>Pseudomonadati</taxon>
        <taxon>Pseudomonadota</taxon>
        <taxon>Alphaproteobacteria</taxon>
        <taxon>Rhodospirillales</taxon>
        <taxon>Rhodospirillaceae</taxon>
        <taxon>Phaeospirillum</taxon>
    </lineage>
</organism>
<dbReference type="PROSITE" id="PS00178">
    <property type="entry name" value="AA_TRNA_LIGASE_I"/>
    <property type="match status" value="1"/>
</dbReference>
<feature type="region of interest" description="Disordered" evidence="11">
    <location>
        <begin position="606"/>
        <end position="627"/>
    </location>
</feature>
<dbReference type="HAMAP" id="MF_00049_B">
    <property type="entry name" value="Leu_tRNA_synth_B"/>
    <property type="match status" value="1"/>
</dbReference>
<name>A0ABW5CCE2_9PROT</name>
<accession>A0ABW5CCE2</accession>
<dbReference type="SUPFAM" id="SSF52374">
    <property type="entry name" value="Nucleotidylyl transferase"/>
    <property type="match status" value="1"/>
</dbReference>
<dbReference type="EC" id="6.1.1.4" evidence="9"/>
<comment type="catalytic activity">
    <reaction evidence="8 9">
        <text>tRNA(Leu) + L-leucine + ATP = L-leucyl-tRNA(Leu) + AMP + diphosphate</text>
        <dbReference type="Rhea" id="RHEA:11688"/>
        <dbReference type="Rhea" id="RHEA-COMP:9613"/>
        <dbReference type="Rhea" id="RHEA-COMP:9622"/>
        <dbReference type="ChEBI" id="CHEBI:30616"/>
        <dbReference type="ChEBI" id="CHEBI:33019"/>
        <dbReference type="ChEBI" id="CHEBI:57427"/>
        <dbReference type="ChEBI" id="CHEBI:78442"/>
        <dbReference type="ChEBI" id="CHEBI:78494"/>
        <dbReference type="ChEBI" id="CHEBI:456215"/>
        <dbReference type="EC" id="6.1.1.4"/>
    </reaction>
</comment>
<feature type="domain" description="Aminoacyl-tRNA synthetase class Ia" evidence="12">
    <location>
        <begin position="429"/>
        <end position="586"/>
    </location>
</feature>
<evidence type="ECO:0000259" key="13">
    <source>
        <dbReference type="Pfam" id="PF08264"/>
    </source>
</evidence>
<keyword evidence="17" id="KW-1185">Reference proteome</keyword>
<dbReference type="InterPro" id="IPR013155">
    <property type="entry name" value="M/V/L/I-tRNA-synth_anticd-bd"/>
</dbReference>
<feature type="binding site" evidence="9">
    <location>
        <position position="628"/>
    </location>
    <ligand>
        <name>ATP</name>
        <dbReference type="ChEBI" id="CHEBI:30616"/>
    </ligand>
</feature>
<dbReference type="RefSeq" id="WP_377317689.1">
    <property type="nucleotide sequence ID" value="NZ_JBHUIY010000032.1"/>
</dbReference>
<dbReference type="InterPro" id="IPR015413">
    <property type="entry name" value="Methionyl/Leucyl_tRNA_Synth"/>
</dbReference>
<evidence type="ECO:0000256" key="8">
    <source>
        <dbReference type="ARBA" id="ARBA00047469"/>
    </source>
</evidence>
<keyword evidence="4 9" id="KW-0547">Nucleotide-binding</keyword>
<protein>
    <recommendedName>
        <fullName evidence="9">Leucine--tRNA ligase</fullName>
        <ecNumber evidence="9">6.1.1.4</ecNumber>
    </recommendedName>
    <alternativeName>
        <fullName evidence="9">Leucyl-tRNA synthetase</fullName>
        <shortName evidence="9">LeuRS</shortName>
    </alternativeName>
</protein>
<feature type="domain" description="Aminoacyl-tRNA synthetase class Ia" evidence="12">
    <location>
        <begin position="623"/>
        <end position="664"/>
    </location>
</feature>